<dbReference type="GO" id="GO:0016702">
    <property type="term" value="F:oxidoreductase activity, acting on single donors with incorporation of molecular oxygen, incorporation of two atoms of oxygen"/>
    <property type="evidence" value="ECO:0007669"/>
    <property type="project" value="InterPro"/>
</dbReference>
<dbReference type="GO" id="GO:0046872">
    <property type="term" value="F:metal ion binding"/>
    <property type="evidence" value="ECO:0007669"/>
    <property type="project" value="UniProtKB-UniRule"/>
</dbReference>
<dbReference type="Gene3D" id="1.20.245.10">
    <property type="entry name" value="Lipoxygenase-1, Domain 5"/>
    <property type="match status" value="1"/>
</dbReference>
<keyword evidence="10" id="KW-0443">Lipid metabolism</keyword>
<dbReference type="Proteomes" id="UP000251960">
    <property type="component" value="Chromosome 2"/>
</dbReference>
<comment type="function">
    <text evidence="14">Plant lipoxygenase may be involved in a number of diverse aspects of plant physiology including growth and development, pest resistance, and senescence or responses to wounding.</text>
</comment>
<evidence type="ECO:0000313" key="18">
    <source>
        <dbReference type="EMBL" id="PWZ39915.1"/>
    </source>
</evidence>
<dbReference type="PROSITE" id="PS50095">
    <property type="entry name" value="PLAT"/>
    <property type="match status" value="1"/>
</dbReference>
<dbReference type="PROSITE" id="PS00081">
    <property type="entry name" value="LIPOXYGENASE_2"/>
    <property type="match status" value="1"/>
</dbReference>
<evidence type="ECO:0000256" key="14">
    <source>
        <dbReference type="RuleBase" id="RU003975"/>
    </source>
</evidence>
<sequence length="979" mass="109140">MASAMKLLGRSSLASPAAAAPGRERRGGPCFAAVGREGSAHRRRSSLRSTAPVGALAERVVVTPAPPERAGAGPPEPHPQSVAARAVVTVRRRRKEDAKRRVAEQLDAYADRVGRSVLLELISTETDPRKGGPKKSRRSALVGWFEKKDVKTERVVYTADFTVDGSFGEPGAVTVLNRHQREFFIESIVVEGFPSGPAHFTCNSWVQPTRVDRNPRVFFTNKPYLPAETPPGLQELRRQQLSDLRGEGADTGERRITDRVWEYDVYNDLGNPDKGAEFARPVLGGEQQLPYPRRMRTGRPKTITGKPPLSRLPVQFFVTTAICPINSATATVATEHGGEGAVAVPRSFHDRAESRVEYPEPIYVSRDEEFEEGKNEMLSEGALKALLHNFMPLLVSSVSPDIRDFAGFHDVDNLFKEGLRLKQALQDQLFQKIPFVRKIQENSEGLLRYDTPDIIKSKPAPMRLPPPPSMIHGEDKFAWLRDDEFARQALAGINPVNIERLQAFPPMSKLDPAVYGPPESAITEEHIIGQLDGMSVQQALQDDRLYMLDYHDIFMPFLDRINAQDGRKAYGTRTLFFLTAAGTLKPIAIELCLPPMTDGCARAKRVFTPPADATSNWLWQLAKAHVCSNDAGVHQLINHWLRTHAAMEPFIIAAHRHLSAMHPIFKLLKPHMRYTLKINALARQILINGDGVIESGFTPGRYCMEMSSFAYRELWRLDQEGLPADLIRRGMAVEDPTQPHGLRLLIEDYPYATDGLLLWSAITRWCDAYVAMYYPSDESVQGDTELQSWYREAVQTGHADKRDAPWWPRLSTPADLASLLTTLLWLTSAQHAALNFGQYPLGGYIPNRPPLMRRLVPAEGDPEYAHLVADPHRFFLSALPSLTQTTTFMTVIDTLSTHSADEQYLGERPDEAWTADPAALAAAREFADEVRRAEEEIERRNADTGRRNRCGAGVLPYELMAPTSGPGITCRGVPNSVTI</sequence>
<dbReference type="Pfam" id="PF01477">
    <property type="entry name" value="PLAT"/>
    <property type="match status" value="1"/>
</dbReference>
<dbReference type="InterPro" id="IPR020833">
    <property type="entry name" value="LipOase_Fe_BS"/>
</dbReference>
<dbReference type="AlphaFoldDB" id="A0A3L6FYF1"/>
<dbReference type="PRINTS" id="PR00087">
    <property type="entry name" value="LIPOXYGENASE"/>
</dbReference>
<name>A0A3L6FYF1_MAIZE</name>
<dbReference type="EMBL" id="NCVQ01000003">
    <property type="protein sequence ID" value="PWZ39915.1"/>
    <property type="molecule type" value="Genomic_DNA"/>
</dbReference>
<comment type="caution">
    <text evidence="18">The sequence shown here is derived from an EMBL/GenBank/DDBJ whole genome shotgun (WGS) entry which is preliminary data.</text>
</comment>
<dbReference type="FunFam" id="1.20.245.10:FF:000002">
    <property type="entry name" value="Lipoxygenase"/>
    <property type="match status" value="1"/>
</dbReference>
<evidence type="ECO:0000256" key="4">
    <source>
        <dbReference type="ARBA" id="ARBA00022723"/>
    </source>
</evidence>
<dbReference type="FunFam" id="3.10.450.60:FF:000002">
    <property type="entry name" value="Lipoxygenase"/>
    <property type="match status" value="1"/>
</dbReference>
<organism evidence="18">
    <name type="scientific">Zea mays</name>
    <name type="common">Maize</name>
    <dbReference type="NCBI Taxonomy" id="4577"/>
    <lineage>
        <taxon>Eukaryota</taxon>
        <taxon>Viridiplantae</taxon>
        <taxon>Streptophyta</taxon>
        <taxon>Embryophyta</taxon>
        <taxon>Tracheophyta</taxon>
        <taxon>Spermatophyta</taxon>
        <taxon>Magnoliopsida</taxon>
        <taxon>Liliopsida</taxon>
        <taxon>Poales</taxon>
        <taxon>Poaceae</taxon>
        <taxon>PACMAD clade</taxon>
        <taxon>Panicoideae</taxon>
        <taxon>Andropogonodae</taxon>
        <taxon>Andropogoneae</taxon>
        <taxon>Tripsacinae</taxon>
        <taxon>Zea</taxon>
    </lineage>
</organism>
<dbReference type="Gene3D" id="2.60.60.20">
    <property type="entry name" value="PLAT/LH2 domain"/>
    <property type="match status" value="1"/>
</dbReference>
<dbReference type="PRINTS" id="PR00468">
    <property type="entry name" value="PLTLPOXGNASE"/>
</dbReference>
<dbReference type="GO" id="GO:0006633">
    <property type="term" value="P:fatty acid biosynthetic process"/>
    <property type="evidence" value="ECO:0007669"/>
    <property type="project" value="UniProtKB-KW"/>
</dbReference>
<evidence type="ECO:0000256" key="3">
    <source>
        <dbReference type="ARBA" id="ARBA00022516"/>
    </source>
</evidence>
<feature type="domain" description="Lipoxygenase" evidence="17">
    <location>
        <begin position="223"/>
        <end position="979"/>
    </location>
</feature>
<comment type="cofactor">
    <cofactor evidence="1 13">
        <name>Fe cation</name>
        <dbReference type="ChEBI" id="CHEBI:24875"/>
    </cofactor>
</comment>
<dbReference type="InterPro" id="IPR027433">
    <property type="entry name" value="Lipoxygenase_dom_3"/>
</dbReference>
<evidence type="ECO:0000256" key="13">
    <source>
        <dbReference type="RuleBase" id="RU003974"/>
    </source>
</evidence>
<dbReference type="SUPFAM" id="SSF49723">
    <property type="entry name" value="Lipase/lipooxygenase domain (PLAT/LH2 domain)"/>
    <property type="match status" value="1"/>
</dbReference>
<dbReference type="SUPFAM" id="SSF48484">
    <property type="entry name" value="Lipoxigenase"/>
    <property type="match status" value="1"/>
</dbReference>
<dbReference type="SMART" id="SM00308">
    <property type="entry name" value="LH2"/>
    <property type="match status" value="1"/>
</dbReference>
<evidence type="ECO:0000256" key="10">
    <source>
        <dbReference type="ARBA" id="ARBA00023098"/>
    </source>
</evidence>
<comment type="pathway">
    <text evidence="14">Lipid metabolism; oxylipin biosynthesis.</text>
</comment>
<evidence type="ECO:0000256" key="2">
    <source>
        <dbReference type="ARBA" id="ARBA00009419"/>
    </source>
</evidence>
<evidence type="ECO:0000256" key="7">
    <source>
        <dbReference type="ARBA" id="ARBA00022964"/>
    </source>
</evidence>
<feature type="region of interest" description="Disordered" evidence="15">
    <location>
        <begin position="1"/>
        <end position="83"/>
    </location>
</feature>
<keyword evidence="3 14" id="KW-0444">Lipid biosynthesis</keyword>
<comment type="caution">
    <text evidence="12">Lacks conserved residue(s) required for the propagation of feature annotation.</text>
</comment>
<dbReference type="InterPro" id="IPR001024">
    <property type="entry name" value="PLAT/LH2_dom"/>
</dbReference>
<dbReference type="PANTHER" id="PTHR11771">
    <property type="entry name" value="LIPOXYGENASE"/>
    <property type="match status" value="1"/>
</dbReference>
<keyword evidence="8 13" id="KW-0560">Oxidoreductase</keyword>
<dbReference type="EC" id="1.13.11.-" evidence="14"/>
<evidence type="ECO:0000259" key="16">
    <source>
        <dbReference type="PROSITE" id="PS50095"/>
    </source>
</evidence>
<dbReference type="InterPro" id="IPR036392">
    <property type="entry name" value="PLAT/LH2_dom_sf"/>
</dbReference>
<dbReference type="UniPathway" id="UPA00382"/>
<reference evidence="18" key="1">
    <citation type="journal article" date="2018" name="Nat. Genet.">
        <title>Extensive intraspecific gene order and gene structural variations between Mo17 and other maize genomes.</title>
        <authorList>
            <person name="Sun S."/>
            <person name="Zhou Y."/>
            <person name="Chen J."/>
            <person name="Shi J."/>
            <person name="Zhao H."/>
            <person name="Zhao H."/>
            <person name="Song W."/>
            <person name="Zhang M."/>
            <person name="Cui Y."/>
            <person name="Dong X."/>
            <person name="Liu H."/>
            <person name="Ma X."/>
            <person name="Jiao Y."/>
            <person name="Wang B."/>
            <person name="Wei X."/>
            <person name="Stein J.C."/>
            <person name="Glaubitz J.C."/>
            <person name="Lu F."/>
            <person name="Yu G."/>
            <person name="Liang C."/>
            <person name="Fengler K."/>
            <person name="Li B."/>
            <person name="Rafalski A."/>
            <person name="Schnable P.S."/>
            <person name="Ware D.H."/>
            <person name="Buckler E.S."/>
            <person name="Lai J."/>
        </authorList>
    </citation>
    <scope>NUCLEOTIDE SEQUENCE [LARGE SCALE GENOMIC DNA]</scope>
    <source>
        <tissue evidence="18">Seedling</tissue>
    </source>
</reference>
<dbReference type="GO" id="GO:0031408">
    <property type="term" value="P:oxylipin biosynthetic process"/>
    <property type="evidence" value="ECO:0007669"/>
    <property type="project" value="UniProtKB-UniRule"/>
</dbReference>
<dbReference type="Gene3D" id="3.10.450.60">
    <property type="match status" value="1"/>
</dbReference>
<dbReference type="InterPro" id="IPR000907">
    <property type="entry name" value="LipOase"/>
</dbReference>
<dbReference type="InterPro" id="IPR013819">
    <property type="entry name" value="LipOase_C"/>
</dbReference>
<keyword evidence="9 13" id="KW-0408">Iron</keyword>
<evidence type="ECO:0000256" key="6">
    <source>
        <dbReference type="ARBA" id="ARBA00022832"/>
    </source>
</evidence>
<evidence type="ECO:0000256" key="9">
    <source>
        <dbReference type="ARBA" id="ARBA00023004"/>
    </source>
</evidence>
<dbReference type="Gene3D" id="4.10.372.10">
    <property type="entry name" value="Lipoxygenase-1, Domain 3"/>
    <property type="match status" value="1"/>
</dbReference>
<dbReference type="GO" id="GO:0034440">
    <property type="term" value="P:lipid oxidation"/>
    <property type="evidence" value="ECO:0007669"/>
    <property type="project" value="InterPro"/>
</dbReference>
<dbReference type="CDD" id="cd01751">
    <property type="entry name" value="PLAT_LH2"/>
    <property type="match status" value="1"/>
</dbReference>
<evidence type="ECO:0000256" key="5">
    <source>
        <dbReference type="ARBA" id="ARBA00022767"/>
    </source>
</evidence>
<proteinExistence type="inferred from homology"/>
<protein>
    <recommendedName>
        <fullName evidence="14">Lipoxygenase</fullName>
        <ecNumber evidence="14">1.13.11.-</ecNumber>
    </recommendedName>
</protein>
<dbReference type="InterPro" id="IPR042057">
    <property type="entry name" value="Lipoxy_PLAT/LH2"/>
</dbReference>
<dbReference type="InterPro" id="IPR001246">
    <property type="entry name" value="LipOase_plant"/>
</dbReference>
<keyword evidence="7 13" id="KW-0223">Dioxygenase</keyword>
<evidence type="ECO:0000259" key="17">
    <source>
        <dbReference type="PROSITE" id="PS51393"/>
    </source>
</evidence>
<keyword evidence="11 14" id="KW-0275">Fatty acid biosynthesis</keyword>
<dbReference type="PROSITE" id="PS51393">
    <property type="entry name" value="LIPOXYGENASE_3"/>
    <property type="match status" value="1"/>
</dbReference>
<evidence type="ECO:0000256" key="11">
    <source>
        <dbReference type="ARBA" id="ARBA00023160"/>
    </source>
</evidence>
<accession>A0A3L6FYF1</accession>
<comment type="similarity">
    <text evidence="2 13">Belongs to the lipoxygenase family.</text>
</comment>
<keyword evidence="6" id="KW-0276">Fatty acid metabolism</keyword>
<evidence type="ECO:0000256" key="1">
    <source>
        <dbReference type="ARBA" id="ARBA00001962"/>
    </source>
</evidence>
<feature type="domain" description="PLAT" evidence="16">
    <location>
        <begin position="98"/>
        <end position="220"/>
    </location>
</feature>
<dbReference type="InterPro" id="IPR036226">
    <property type="entry name" value="LipOase_C_sf"/>
</dbReference>
<gene>
    <name evidence="18" type="primary">Os04g0447100_1</name>
    <name evidence="18" type="ORF">Zm00014a_013421</name>
</gene>
<evidence type="ECO:0000256" key="15">
    <source>
        <dbReference type="SAM" id="MobiDB-lite"/>
    </source>
</evidence>
<dbReference type="Pfam" id="PF00305">
    <property type="entry name" value="Lipoxygenase"/>
    <property type="match status" value="2"/>
</dbReference>
<dbReference type="PROSITE" id="PS00711">
    <property type="entry name" value="LIPOXYGENASE_1"/>
    <property type="match status" value="1"/>
</dbReference>
<keyword evidence="5 14" id="KW-0925">Oxylipin biosynthesis</keyword>
<evidence type="ECO:0000256" key="8">
    <source>
        <dbReference type="ARBA" id="ARBA00023002"/>
    </source>
</evidence>
<evidence type="ECO:0000256" key="12">
    <source>
        <dbReference type="PROSITE-ProRule" id="PRU00152"/>
    </source>
</evidence>
<feature type="compositionally biased region" description="Low complexity" evidence="15">
    <location>
        <begin position="7"/>
        <end position="21"/>
    </location>
</feature>
<dbReference type="InterPro" id="IPR020834">
    <property type="entry name" value="LipOase_CS"/>
</dbReference>
<keyword evidence="4 13" id="KW-0479">Metal-binding</keyword>
<dbReference type="Gene3D" id="4.10.375.10">
    <property type="entry name" value="Lipoxygenase-1, Domain 2"/>
    <property type="match status" value="1"/>
</dbReference>
<dbReference type="ExpressionAtlas" id="A0A3L6FYF1">
    <property type="expression patterns" value="baseline and differential"/>
</dbReference>